<dbReference type="SUPFAM" id="SSF46894">
    <property type="entry name" value="C-terminal effector domain of the bipartite response regulators"/>
    <property type="match status" value="1"/>
</dbReference>
<dbReference type="Pfam" id="PF00072">
    <property type="entry name" value="Response_reg"/>
    <property type="match status" value="1"/>
</dbReference>
<sequence length="275" mass="29787">MNERTAVVVEDDHDVGDAISALLDQAGFDVVVARTGAEALTIISEGRPDLVTLDLSLPDIDGVEVCRQIRTVSDCYVIVISARTAEVDRLIGLEVGADDYLVKPFSMRELQARVAALFRRPRSSEALVPAGVDAAHAVVAHRQQAARPTTTRSTTGWPAPAPDPSSPHEPASGSVGCDDLSLNQDAREVLVLGEEVDLTRTEFDLLAHLVTNPGVVVPREELMRAVWATDFVPDSTHVVDVHLANLRRKLRAAAADNQWIRTIRGVGFRFDPCCS</sequence>
<feature type="DNA-binding region" description="OmpR/PhoB-type" evidence="5">
    <location>
        <begin position="172"/>
        <end position="272"/>
    </location>
</feature>
<evidence type="ECO:0000259" key="8">
    <source>
        <dbReference type="PROSITE" id="PS51755"/>
    </source>
</evidence>
<dbReference type="InterPro" id="IPR039420">
    <property type="entry name" value="WalR-like"/>
</dbReference>
<reference evidence="9 10" key="1">
    <citation type="submission" date="2023-11" db="EMBL/GenBank/DDBJ databases">
        <title>Novel species in genus Nocardioides.</title>
        <authorList>
            <person name="Zhou H."/>
        </authorList>
    </citation>
    <scope>NUCLEOTIDE SEQUENCE [LARGE SCALE GENOMIC DNA]</scope>
    <source>
        <strain evidence="9 10">S-58</strain>
    </source>
</reference>
<evidence type="ECO:0000256" key="3">
    <source>
        <dbReference type="ARBA" id="ARBA00023125"/>
    </source>
</evidence>
<gene>
    <name evidence="9" type="ORF">SFC79_05685</name>
</gene>
<keyword evidence="10" id="KW-1185">Reference proteome</keyword>
<dbReference type="Proteomes" id="UP001291999">
    <property type="component" value="Unassembled WGS sequence"/>
</dbReference>
<dbReference type="CDD" id="cd00383">
    <property type="entry name" value="trans_reg_C"/>
    <property type="match status" value="1"/>
</dbReference>
<dbReference type="PANTHER" id="PTHR48111">
    <property type="entry name" value="REGULATOR OF RPOS"/>
    <property type="match status" value="1"/>
</dbReference>
<evidence type="ECO:0000313" key="10">
    <source>
        <dbReference type="Proteomes" id="UP001291999"/>
    </source>
</evidence>
<evidence type="ECO:0000256" key="5">
    <source>
        <dbReference type="PROSITE-ProRule" id="PRU01091"/>
    </source>
</evidence>
<evidence type="ECO:0000259" key="7">
    <source>
        <dbReference type="PROSITE" id="PS50110"/>
    </source>
</evidence>
<keyword evidence="3 5" id="KW-0238">DNA-binding</keyword>
<feature type="modified residue" description="4-aspartylphosphate" evidence="4">
    <location>
        <position position="54"/>
    </location>
</feature>
<dbReference type="SMART" id="SM00862">
    <property type="entry name" value="Trans_reg_C"/>
    <property type="match status" value="1"/>
</dbReference>
<dbReference type="InterPro" id="IPR016032">
    <property type="entry name" value="Sig_transdc_resp-reg_C-effctor"/>
</dbReference>
<dbReference type="RefSeq" id="WP_322423574.1">
    <property type="nucleotide sequence ID" value="NZ_JAXQPW010000001.1"/>
</dbReference>
<dbReference type="PANTHER" id="PTHR48111:SF40">
    <property type="entry name" value="PHOSPHATE REGULON TRANSCRIPTIONAL REGULATORY PROTEIN PHOB"/>
    <property type="match status" value="1"/>
</dbReference>
<dbReference type="InterPro" id="IPR011006">
    <property type="entry name" value="CheY-like_superfamily"/>
</dbReference>
<evidence type="ECO:0000256" key="2">
    <source>
        <dbReference type="ARBA" id="ARBA00023012"/>
    </source>
</evidence>
<dbReference type="Gene3D" id="1.10.10.10">
    <property type="entry name" value="Winged helix-like DNA-binding domain superfamily/Winged helix DNA-binding domain"/>
    <property type="match status" value="1"/>
</dbReference>
<evidence type="ECO:0000313" key="9">
    <source>
        <dbReference type="EMBL" id="MDZ5661251.1"/>
    </source>
</evidence>
<dbReference type="PROSITE" id="PS51755">
    <property type="entry name" value="OMPR_PHOB"/>
    <property type="match status" value="1"/>
</dbReference>
<dbReference type="CDD" id="cd17574">
    <property type="entry name" value="REC_OmpR"/>
    <property type="match status" value="1"/>
</dbReference>
<protein>
    <submittedName>
        <fullName evidence="9">Response regulator transcription factor</fullName>
    </submittedName>
</protein>
<dbReference type="InterPro" id="IPR001789">
    <property type="entry name" value="Sig_transdc_resp-reg_receiver"/>
</dbReference>
<feature type="region of interest" description="Disordered" evidence="6">
    <location>
        <begin position="142"/>
        <end position="175"/>
    </location>
</feature>
<keyword evidence="2" id="KW-0902">Two-component regulatory system</keyword>
<dbReference type="SUPFAM" id="SSF52172">
    <property type="entry name" value="CheY-like"/>
    <property type="match status" value="1"/>
</dbReference>
<evidence type="ECO:0000256" key="6">
    <source>
        <dbReference type="SAM" id="MobiDB-lite"/>
    </source>
</evidence>
<dbReference type="InterPro" id="IPR036388">
    <property type="entry name" value="WH-like_DNA-bd_sf"/>
</dbReference>
<dbReference type="Pfam" id="PF00486">
    <property type="entry name" value="Trans_reg_C"/>
    <property type="match status" value="1"/>
</dbReference>
<name>A0ABU5K8G0_9ACTN</name>
<comment type="caution">
    <text evidence="9">The sequence shown here is derived from an EMBL/GenBank/DDBJ whole genome shotgun (WGS) entry which is preliminary data.</text>
</comment>
<dbReference type="Gene3D" id="3.40.50.2300">
    <property type="match status" value="1"/>
</dbReference>
<dbReference type="EMBL" id="JAXQPW010000001">
    <property type="protein sequence ID" value="MDZ5661251.1"/>
    <property type="molecule type" value="Genomic_DNA"/>
</dbReference>
<feature type="domain" description="Response regulatory" evidence="7">
    <location>
        <begin position="5"/>
        <end position="118"/>
    </location>
</feature>
<accession>A0ABU5K8G0</accession>
<organism evidence="9 10">
    <name type="scientific">Nocardioides renjunii</name>
    <dbReference type="NCBI Taxonomy" id="3095075"/>
    <lineage>
        <taxon>Bacteria</taxon>
        <taxon>Bacillati</taxon>
        <taxon>Actinomycetota</taxon>
        <taxon>Actinomycetes</taxon>
        <taxon>Propionibacteriales</taxon>
        <taxon>Nocardioidaceae</taxon>
        <taxon>Nocardioides</taxon>
    </lineage>
</organism>
<dbReference type="InterPro" id="IPR001867">
    <property type="entry name" value="OmpR/PhoB-type_DNA-bd"/>
</dbReference>
<evidence type="ECO:0000256" key="1">
    <source>
        <dbReference type="ARBA" id="ARBA00022553"/>
    </source>
</evidence>
<dbReference type="SMART" id="SM00448">
    <property type="entry name" value="REC"/>
    <property type="match status" value="1"/>
</dbReference>
<proteinExistence type="predicted"/>
<feature type="domain" description="OmpR/PhoB-type" evidence="8">
    <location>
        <begin position="172"/>
        <end position="272"/>
    </location>
</feature>
<dbReference type="Gene3D" id="6.10.250.690">
    <property type="match status" value="1"/>
</dbReference>
<evidence type="ECO:0000256" key="4">
    <source>
        <dbReference type="PROSITE-ProRule" id="PRU00169"/>
    </source>
</evidence>
<keyword evidence="1 4" id="KW-0597">Phosphoprotein</keyword>
<dbReference type="PROSITE" id="PS50110">
    <property type="entry name" value="RESPONSE_REGULATORY"/>
    <property type="match status" value="1"/>
</dbReference>